<evidence type="ECO:0008006" key="9">
    <source>
        <dbReference type="Google" id="ProtNLM"/>
    </source>
</evidence>
<dbReference type="PROSITE" id="PS50057">
    <property type="entry name" value="FERM_3"/>
    <property type="match status" value="1"/>
</dbReference>
<feature type="domain" description="FERM" evidence="5">
    <location>
        <begin position="1"/>
        <end position="292"/>
    </location>
</feature>
<dbReference type="SUPFAM" id="SSF50729">
    <property type="entry name" value="PH domain-like"/>
    <property type="match status" value="1"/>
</dbReference>
<evidence type="ECO:0000259" key="6">
    <source>
        <dbReference type="PROSITE" id="PS50089"/>
    </source>
</evidence>
<dbReference type="PRINTS" id="PR00935">
    <property type="entry name" value="BAND41"/>
</dbReference>
<dbReference type="Proteomes" id="UP001186944">
    <property type="component" value="Unassembled WGS sequence"/>
</dbReference>
<dbReference type="Pfam" id="PF13920">
    <property type="entry name" value="zf-C3HC4_3"/>
    <property type="match status" value="1"/>
</dbReference>
<dbReference type="InterPro" id="IPR001841">
    <property type="entry name" value="Znf_RING"/>
</dbReference>
<dbReference type="SMART" id="SM00184">
    <property type="entry name" value="RING"/>
    <property type="match status" value="1"/>
</dbReference>
<sequence>MWCYVSQPNKVILEVEVDQKANGEECLNKVCEILGTIEKDYFGLQYQGPKGEQLWLNMRNRIDRQHPGPQPYRFQLRVKFYVHPHMLQQETTRHQFYLQLKHELQTKTLNVSDNDQLALILALMTQAEYGDQINDVRQFDLYQSVMNGIELPSHDMLTSIAIHHSKLRQKSRVCSEYQMVQEVAKLQNYGTEFHKAVLEGGEAAQVGVGPDGVFVYRVCQDSIDQKPRIELKTKYPYAIVKSAIHDGRKCKLYYFGEDGEEKHEEFRLVSNKASVALYRCITEMHSFFNSDTINNEVFQQRTQDLKDFLASIFRSDVGSQNYVFDVQHTSREVYDSTRRQLLKSQGNVLSLPNNSNNVNAGSCEFGHHSSDMDLECQKLKERIEKLEESFVCRVCMDRNISTVLCPCGHMICCVCAKQLTDCPLCRTMIDNTQTVYISAPVINMT</sequence>
<dbReference type="Gene3D" id="3.30.40.10">
    <property type="entry name" value="Zinc/RING finger domain, C3HC4 (zinc finger)"/>
    <property type="match status" value="1"/>
</dbReference>
<dbReference type="PROSITE" id="PS00518">
    <property type="entry name" value="ZF_RING_1"/>
    <property type="match status" value="1"/>
</dbReference>
<dbReference type="Gene3D" id="1.20.80.10">
    <property type="match status" value="1"/>
</dbReference>
<evidence type="ECO:0000313" key="7">
    <source>
        <dbReference type="EMBL" id="KAK3086353.1"/>
    </source>
</evidence>
<dbReference type="Gene3D" id="3.10.20.90">
    <property type="entry name" value="Phosphatidylinositol 3-kinase Catalytic Subunit, Chain A, domain 1"/>
    <property type="match status" value="1"/>
</dbReference>
<keyword evidence="8" id="KW-1185">Reference proteome</keyword>
<dbReference type="PANTHER" id="PTHR23280:SF13">
    <property type="entry name" value="E3 UBIQUITIN-PROTEIN LIGASE MYLIP"/>
    <property type="match status" value="1"/>
</dbReference>
<dbReference type="InterPro" id="IPR000299">
    <property type="entry name" value="FERM_domain"/>
</dbReference>
<evidence type="ECO:0000259" key="5">
    <source>
        <dbReference type="PROSITE" id="PS50057"/>
    </source>
</evidence>
<dbReference type="InterPro" id="IPR018979">
    <property type="entry name" value="FERM_N"/>
</dbReference>
<dbReference type="SUPFAM" id="SSF54236">
    <property type="entry name" value="Ubiquitin-like"/>
    <property type="match status" value="1"/>
</dbReference>
<evidence type="ECO:0000256" key="3">
    <source>
        <dbReference type="ARBA" id="ARBA00022833"/>
    </source>
</evidence>
<dbReference type="SUPFAM" id="SSF57850">
    <property type="entry name" value="RING/U-box"/>
    <property type="match status" value="1"/>
</dbReference>
<dbReference type="InterPro" id="IPR018980">
    <property type="entry name" value="FERM_PH-like_C"/>
</dbReference>
<dbReference type="GO" id="GO:0004842">
    <property type="term" value="F:ubiquitin-protein transferase activity"/>
    <property type="evidence" value="ECO:0007669"/>
    <property type="project" value="TreeGrafter"/>
</dbReference>
<dbReference type="SMART" id="SM00295">
    <property type="entry name" value="B41"/>
    <property type="match status" value="1"/>
</dbReference>
<keyword evidence="2 4" id="KW-0863">Zinc-finger</keyword>
<dbReference type="PROSITE" id="PS50089">
    <property type="entry name" value="ZF_RING_2"/>
    <property type="match status" value="1"/>
</dbReference>
<name>A0AA89BKV9_PINIB</name>
<dbReference type="CDD" id="cd17104">
    <property type="entry name" value="FERM_F1_MYLIP"/>
    <property type="match status" value="1"/>
</dbReference>
<dbReference type="InterPro" id="IPR017907">
    <property type="entry name" value="Znf_RING_CS"/>
</dbReference>
<dbReference type="InterPro" id="IPR011993">
    <property type="entry name" value="PH-like_dom_sf"/>
</dbReference>
<proteinExistence type="predicted"/>
<dbReference type="PANTHER" id="PTHR23280">
    <property type="entry name" value="4.1 G PROTEIN"/>
    <property type="match status" value="1"/>
</dbReference>
<dbReference type="AlphaFoldDB" id="A0AA89BKV9"/>
<evidence type="ECO:0000313" key="8">
    <source>
        <dbReference type="Proteomes" id="UP001186944"/>
    </source>
</evidence>
<keyword evidence="1" id="KW-0479">Metal-binding</keyword>
<dbReference type="InterPro" id="IPR029071">
    <property type="entry name" value="Ubiquitin-like_domsf"/>
</dbReference>
<dbReference type="SMART" id="SM01196">
    <property type="entry name" value="FERM_C"/>
    <property type="match status" value="1"/>
</dbReference>
<gene>
    <name evidence="7" type="ORF">FSP39_017311</name>
</gene>
<dbReference type="GO" id="GO:0008270">
    <property type="term" value="F:zinc ion binding"/>
    <property type="evidence" value="ECO:0007669"/>
    <property type="project" value="UniProtKB-KW"/>
</dbReference>
<dbReference type="Pfam" id="PF00373">
    <property type="entry name" value="FERM_M"/>
    <property type="match status" value="1"/>
</dbReference>
<dbReference type="InterPro" id="IPR019748">
    <property type="entry name" value="FERM_central"/>
</dbReference>
<accession>A0AA89BKV9</accession>
<evidence type="ECO:0000256" key="4">
    <source>
        <dbReference type="PROSITE-ProRule" id="PRU00175"/>
    </source>
</evidence>
<dbReference type="Gene3D" id="2.30.29.30">
    <property type="entry name" value="Pleckstrin-homology domain (PH domain)/Phosphotyrosine-binding domain (PTB)"/>
    <property type="match status" value="1"/>
</dbReference>
<organism evidence="7 8">
    <name type="scientific">Pinctada imbricata</name>
    <name type="common">Atlantic pearl-oyster</name>
    <name type="synonym">Pinctada martensii</name>
    <dbReference type="NCBI Taxonomy" id="66713"/>
    <lineage>
        <taxon>Eukaryota</taxon>
        <taxon>Metazoa</taxon>
        <taxon>Spiralia</taxon>
        <taxon>Lophotrochozoa</taxon>
        <taxon>Mollusca</taxon>
        <taxon>Bivalvia</taxon>
        <taxon>Autobranchia</taxon>
        <taxon>Pteriomorphia</taxon>
        <taxon>Pterioida</taxon>
        <taxon>Pterioidea</taxon>
        <taxon>Pteriidae</taxon>
        <taxon>Pinctada</taxon>
    </lineage>
</organism>
<dbReference type="InterPro" id="IPR019749">
    <property type="entry name" value="Band_41_domain"/>
</dbReference>
<reference evidence="7" key="1">
    <citation type="submission" date="2019-08" db="EMBL/GenBank/DDBJ databases">
        <title>The improved chromosome-level genome for the pearl oyster Pinctada fucata martensii using PacBio sequencing and Hi-C.</title>
        <authorList>
            <person name="Zheng Z."/>
        </authorList>
    </citation>
    <scope>NUCLEOTIDE SEQUENCE</scope>
    <source>
        <strain evidence="7">ZZ-2019</strain>
        <tissue evidence="7">Adductor muscle</tissue>
    </source>
</reference>
<keyword evidence="3" id="KW-0862">Zinc</keyword>
<dbReference type="CDD" id="cd14473">
    <property type="entry name" value="FERM_B-lobe"/>
    <property type="match status" value="1"/>
</dbReference>
<dbReference type="SUPFAM" id="SSF47031">
    <property type="entry name" value="Second domain of FERM"/>
    <property type="match status" value="1"/>
</dbReference>
<comment type="caution">
    <text evidence="7">The sequence shown here is derived from an EMBL/GenBank/DDBJ whole genome shotgun (WGS) entry which is preliminary data.</text>
</comment>
<dbReference type="GO" id="GO:0006511">
    <property type="term" value="P:ubiquitin-dependent protein catabolic process"/>
    <property type="evidence" value="ECO:0007669"/>
    <property type="project" value="TreeGrafter"/>
</dbReference>
<feature type="domain" description="RING-type" evidence="6">
    <location>
        <begin position="392"/>
        <end position="426"/>
    </location>
</feature>
<dbReference type="Pfam" id="PF09379">
    <property type="entry name" value="FERM_N"/>
    <property type="match status" value="1"/>
</dbReference>
<evidence type="ECO:0000256" key="2">
    <source>
        <dbReference type="ARBA" id="ARBA00022771"/>
    </source>
</evidence>
<protein>
    <recommendedName>
        <fullName evidence="9">RING-type E3 ubiquitin transferase</fullName>
    </recommendedName>
</protein>
<dbReference type="InterPro" id="IPR013083">
    <property type="entry name" value="Znf_RING/FYVE/PHD"/>
</dbReference>
<dbReference type="InterPro" id="IPR014352">
    <property type="entry name" value="FERM/acyl-CoA-bd_prot_sf"/>
</dbReference>
<dbReference type="InterPro" id="IPR035963">
    <property type="entry name" value="FERM_2"/>
</dbReference>
<evidence type="ECO:0000256" key="1">
    <source>
        <dbReference type="ARBA" id="ARBA00022723"/>
    </source>
</evidence>
<dbReference type="EMBL" id="VSWD01000012">
    <property type="protein sequence ID" value="KAK3086353.1"/>
    <property type="molecule type" value="Genomic_DNA"/>
</dbReference>